<feature type="compositionally biased region" description="Basic and acidic residues" evidence="1">
    <location>
        <begin position="35"/>
        <end position="64"/>
    </location>
</feature>
<dbReference type="Proteomes" id="UP001201812">
    <property type="component" value="Unassembled WGS sequence"/>
</dbReference>
<sequence length="81" mass="8798">MTRGNQRELARAKNAKRNAGAGKPAAEQSGNKGLSTDKRLDRDAEAMRIKQQKALEKKQAEDAAKAANAKKVVKVDPLKDL</sequence>
<dbReference type="EMBL" id="JAKKPZ010000032">
    <property type="protein sequence ID" value="KAI1709064.1"/>
    <property type="molecule type" value="Genomic_DNA"/>
</dbReference>
<evidence type="ECO:0000313" key="4">
    <source>
        <dbReference type="Proteomes" id="UP001201812"/>
    </source>
</evidence>
<name>A0AAD4MYN4_9BILA</name>
<dbReference type="Pfam" id="PF04419">
    <property type="entry name" value="SERF-like_N"/>
    <property type="match status" value="1"/>
</dbReference>
<accession>A0AAD4MYN4</accession>
<dbReference type="InterPro" id="IPR007513">
    <property type="entry name" value="SERF-like_N"/>
</dbReference>
<evidence type="ECO:0000259" key="2">
    <source>
        <dbReference type="Pfam" id="PF04419"/>
    </source>
</evidence>
<feature type="region of interest" description="Disordered" evidence="1">
    <location>
        <begin position="1"/>
        <end position="81"/>
    </location>
</feature>
<keyword evidence="4" id="KW-1185">Reference proteome</keyword>
<feature type="compositionally biased region" description="Basic and acidic residues" evidence="1">
    <location>
        <begin position="1"/>
        <end position="11"/>
    </location>
</feature>
<organism evidence="3 4">
    <name type="scientific">Ditylenchus destructor</name>
    <dbReference type="NCBI Taxonomy" id="166010"/>
    <lineage>
        <taxon>Eukaryota</taxon>
        <taxon>Metazoa</taxon>
        <taxon>Ecdysozoa</taxon>
        <taxon>Nematoda</taxon>
        <taxon>Chromadorea</taxon>
        <taxon>Rhabditida</taxon>
        <taxon>Tylenchina</taxon>
        <taxon>Tylenchomorpha</taxon>
        <taxon>Sphaerularioidea</taxon>
        <taxon>Anguinidae</taxon>
        <taxon>Anguininae</taxon>
        <taxon>Ditylenchus</taxon>
    </lineage>
</organism>
<evidence type="ECO:0000313" key="3">
    <source>
        <dbReference type="EMBL" id="KAI1709064.1"/>
    </source>
</evidence>
<gene>
    <name evidence="3" type="ORF">DdX_11462</name>
</gene>
<protein>
    <submittedName>
        <fullName evidence="3">4F5 protein family domain-containing protein</fullName>
    </submittedName>
</protein>
<reference evidence="3" key="1">
    <citation type="submission" date="2022-01" db="EMBL/GenBank/DDBJ databases">
        <title>Genome Sequence Resource for Two Populations of Ditylenchus destructor, the Migratory Endoparasitic Phytonematode.</title>
        <authorList>
            <person name="Zhang H."/>
            <person name="Lin R."/>
            <person name="Xie B."/>
        </authorList>
    </citation>
    <scope>NUCLEOTIDE SEQUENCE</scope>
    <source>
        <strain evidence="3">BazhouSP</strain>
    </source>
</reference>
<dbReference type="AlphaFoldDB" id="A0AAD4MYN4"/>
<feature type="domain" description="Small EDRK-rich factor-like N-terminal" evidence="2">
    <location>
        <begin position="1"/>
        <end position="39"/>
    </location>
</feature>
<feature type="compositionally biased region" description="Low complexity" evidence="1">
    <location>
        <begin position="17"/>
        <end position="26"/>
    </location>
</feature>
<comment type="caution">
    <text evidence="3">The sequence shown here is derived from an EMBL/GenBank/DDBJ whole genome shotgun (WGS) entry which is preliminary data.</text>
</comment>
<proteinExistence type="predicted"/>
<evidence type="ECO:0000256" key="1">
    <source>
        <dbReference type="SAM" id="MobiDB-lite"/>
    </source>
</evidence>